<dbReference type="PANTHER" id="PTHR13391">
    <property type="entry name" value="MITOCHONDRIAL DISTRIBUTION REGULATOR MISATO"/>
    <property type="match status" value="1"/>
</dbReference>
<dbReference type="Pfam" id="PF14881">
    <property type="entry name" value="Tubulin_3"/>
    <property type="match status" value="1"/>
</dbReference>
<sequence>MREVITLQFGGNANFVGAHFWNLQLGSRGDDSVPELFCERSGTPAVPRALVFDTPGNFGALGRAALQSAGSDADDMEHALWNGATEVHRQPLCARAEPGAPGGARYWSDVCQARFAAHALGAVTGVEFGNSLGEMNTFQEGSQVFAGSDRREDALEGGFRVFAEECDRLQGFQVLCDAFGGFAGYGAGFMGCVRDEYPKAPVVLYSVGHTQRIGLLHDTQLMDAAVAAASALDTASMSVPLFVPPALSKLRPHVHIEDNFLEISGLLAANVAQWSYSLRRGQCVLDEVVAQVTQQGYYTTAETLLAPGLHIPPDAADADGIVERSFVGCSDAAVRGLASATGLLVVDRGTRMGDAVAATCPGAARAGSNTAAELPRAFPPIFRGVDARGFLADRPVAVPAERLAVAGLLCTSPASLGYLQQLRSALQAEHGRHFKDYELETLRELGATLDTAVDRYRGSDSDGD</sequence>
<evidence type="ECO:0000313" key="8">
    <source>
        <dbReference type="Proteomes" id="UP001143981"/>
    </source>
</evidence>
<feature type="domain" description="DML1/Misato tubulin" evidence="6">
    <location>
        <begin position="104"/>
        <end position="247"/>
    </location>
</feature>
<evidence type="ECO:0000256" key="4">
    <source>
        <dbReference type="ARBA" id="ARBA00023128"/>
    </source>
</evidence>
<protein>
    <submittedName>
        <fullName evidence="7">MtDNA inheritance, partitioning of the mitochondrial organelle</fullName>
    </submittedName>
</protein>
<dbReference type="Pfam" id="PF10644">
    <property type="entry name" value="Misat_Tub_SegII"/>
    <property type="match status" value="1"/>
</dbReference>
<evidence type="ECO:0000259" key="5">
    <source>
        <dbReference type="Pfam" id="PF10644"/>
    </source>
</evidence>
<evidence type="ECO:0000256" key="2">
    <source>
        <dbReference type="ARBA" id="ARBA00004173"/>
    </source>
</evidence>
<comment type="function">
    <text evidence="1">Involved in the partitioning of the mitochondrial organelle and mitochondrial DNA (mtDNA) inheritance.</text>
</comment>
<comment type="caution">
    <text evidence="7">The sequence shown here is derived from an EMBL/GenBank/DDBJ whole genome shotgun (WGS) entry which is preliminary data.</text>
</comment>
<comment type="subcellular location">
    <subcellularLocation>
        <location evidence="2">Mitochondrion</location>
    </subcellularLocation>
</comment>
<dbReference type="GO" id="GO:0005739">
    <property type="term" value="C:mitochondrion"/>
    <property type="evidence" value="ECO:0007669"/>
    <property type="project" value="UniProtKB-SubCell"/>
</dbReference>
<dbReference type="OrthoDB" id="271881at2759"/>
<dbReference type="InterPro" id="IPR049942">
    <property type="entry name" value="DML1/Misato"/>
</dbReference>
<evidence type="ECO:0000313" key="7">
    <source>
        <dbReference type="EMBL" id="KAJ1734117.1"/>
    </source>
</evidence>
<gene>
    <name evidence="7" type="primary">DML1</name>
    <name evidence="7" type="ORF">LPJ61_001242</name>
</gene>
<dbReference type="InterPro" id="IPR019605">
    <property type="entry name" value="Misato_II_tubulin-like"/>
</dbReference>
<dbReference type="InterPro" id="IPR029209">
    <property type="entry name" value="DML1/Misato_tubulin"/>
</dbReference>
<keyword evidence="4" id="KW-0496">Mitochondrion</keyword>
<dbReference type="SUPFAM" id="SSF52490">
    <property type="entry name" value="Tubulin nucleotide-binding domain-like"/>
    <property type="match status" value="1"/>
</dbReference>
<accession>A0A9W7YI35</accession>
<dbReference type="Proteomes" id="UP001143981">
    <property type="component" value="Unassembled WGS sequence"/>
</dbReference>
<evidence type="ECO:0000256" key="1">
    <source>
        <dbReference type="ARBA" id="ARBA00003757"/>
    </source>
</evidence>
<comment type="similarity">
    <text evidence="3">Belongs to the misato family.</text>
</comment>
<dbReference type="Gene3D" id="3.40.50.1440">
    <property type="entry name" value="Tubulin/FtsZ, GTPase domain"/>
    <property type="match status" value="1"/>
</dbReference>
<keyword evidence="8" id="KW-1185">Reference proteome</keyword>
<evidence type="ECO:0000256" key="3">
    <source>
        <dbReference type="ARBA" id="ARBA00008507"/>
    </source>
</evidence>
<dbReference type="InterPro" id="IPR036525">
    <property type="entry name" value="Tubulin/FtsZ_GTPase_sf"/>
</dbReference>
<name>A0A9W7YI35_9FUNG</name>
<evidence type="ECO:0000259" key="6">
    <source>
        <dbReference type="Pfam" id="PF14881"/>
    </source>
</evidence>
<reference evidence="7" key="1">
    <citation type="submission" date="2022-07" db="EMBL/GenBank/DDBJ databases">
        <title>Phylogenomic reconstructions and comparative analyses of Kickxellomycotina fungi.</title>
        <authorList>
            <person name="Reynolds N.K."/>
            <person name="Stajich J.E."/>
            <person name="Barry K."/>
            <person name="Grigoriev I.V."/>
            <person name="Crous P."/>
            <person name="Smith M.E."/>
        </authorList>
    </citation>
    <scope>NUCLEOTIDE SEQUENCE</scope>
    <source>
        <strain evidence="7">BCRC 34381</strain>
    </source>
</reference>
<feature type="domain" description="Misato Segment II tubulin-like" evidence="5">
    <location>
        <begin position="2"/>
        <end position="94"/>
    </location>
</feature>
<organism evidence="7 8">
    <name type="scientific">Coemansia biformis</name>
    <dbReference type="NCBI Taxonomy" id="1286918"/>
    <lineage>
        <taxon>Eukaryota</taxon>
        <taxon>Fungi</taxon>
        <taxon>Fungi incertae sedis</taxon>
        <taxon>Zoopagomycota</taxon>
        <taxon>Kickxellomycotina</taxon>
        <taxon>Kickxellomycetes</taxon>
        <taxon>Kickxellales</taxon>
        <taxon>Kickxellaceae</taxon>
        <taxon>Coemansia</taxon>
    </lineage>
</organism>
<dbReference type="PANTHER" id="PTHR13391:SF0">
    <property type="entry name" value="PROTEIN MISATO HOMOLOG 1"/>
    <property type="match status" value="1"/>
</dbReference>
<dbReference type="GO" id="GO:0007005">
    <property type="term" value="P:mitochondrion organization"/>
    <property type="evidence" value="ECO:0007669"/>
    <property type="project" value="InterPro"/>
</dbReference>
<dbReference type="EMBL" id="JANBOI010000094">
    <property type="protein sequence ID" value="KAJ1734117.1"/>
    <property type="molecule type" value="Genomic_DNA"/>
</dbReference>
<proteinExistence type="inferred from homology"/>
<dbReference type="AlphaFoldDB" id="A0A9W7YI35"/>